<reference evidence="1 2" key="1">
    <citation type="journal article" date="2020" name="BMC Genomics">
        <title>Correction to: Identification and distribution of gene clusters required for synthesis of sphingolipid metabolism inhibitors in diverse species of the filamentous fungus Fusarium.</title>
        <authorList>
            <person name="Kim H.S."/>
            <person name="Lohmar J.M."/>
            <person name="Busman M."/>
            <person name="Brown D.W."/>
            <person name="Naumann T.A."/>
            <person name="Divon H.H."/>
            <person name="Lysoe E."/>
            <person name="Uhlig S."/>
            <person name="Proctor R.H."/>
        </authorList>
    </citation>
    <scope>NUCLEOTIDE SEQUENCE [LARGE SCALE GENOMIC DNA]</scope>
    <source>
        <strain evidence="1 2">NRRL 25214</strain>
    </source>
</reference>
<gene>
    <name evidence="1" type="ORF">FANTH_13958</name>
</gene>
<evidence type="ECO:0000313" key="1">
    <source>
        <dbReference type="EMBL" id="KAF5230175.1"/>
    </source>
</evidence>
<dbReference type="AlphaFoldDB" id="A0A8H4YLL5"/>
<accession>A0A8H4YLL5</accession>
<sequence length="108" mass="12077">MVAAEKSGLATVEFHNMKWVLGMVTVHGFAGHVAVISAHKVVFYAPWEWLCKTHWVPQLSSLPLSLDDPKRNLTPKDCLRRGMNTQVNGASTTRHLSVEPARRNLCID</sequence>
<comment type="caution">
    <text evidence="1">The sequence shown here is derived from an EMBL/GenBank/DDBJ whole genome shotgun (WGS) entry which is preliminary data.</text>
</comment>
<keyword evidence="2" id="KW-1185">Reference proteome</keyword>
<evidence type="ECO:0000313" key="2">
    <source>
        <dbReference type="Proteomes" id="UP000573603"/>
    </source>
</evidence>
<protein>
    <submittedName>
        <fullName evidence="1">Uncharacterized protein</fullName>
    </submittedName>
</protein>
<name>A0A8H4YLL5_9HYPO</name>
<dbReference type="EMBL" id="JABEVY010000541">
    <property type="protein sequence ID" value="KAF5230175.1"/>
    <property type="molecule type" value="Genomic_DNA"/>
</dbReference>
<dbReference type="Proteomes" id="UP000573603">
    <property type="component" value="Unassembled WGS sequence"/>
</dbReference>
<proteinExistence type="predicted"/>
<organism evidence="1 2">
    <name type="scientific">Fusarium anthophilum</name>
    <dbReference type="NCBI Taxonomy" id="48485"/>
    <lineage>
        <taxon>Eukaryota</taxon>
        <taxon>Fungi</taxon>
        <taxon>Dikarya</taxon>
        <taxon>Ascomycota</taxon>
        <taxon>Pezizomycotina</taxon>
        <taxon>Sordariomycetes</taxon>
        <taxon>Hypocreomycetidae</taxon>
        <taxon>Hypocreales</taxon>
        <taxon>Nectriaceae</taxon>
        <taxon>Fusarium</taxon>
        <taxon>Fusarium fujikuroi species complex</taxon>
    </lineage>
</organism>